<dbReference type="OrthoDB" id="4913at2"/>
<keyword evidence="6 8" id="KW-0460">Magnesium</keyword>
<evidence type="ECO:0000256" key="5">
    <source>
        <dbReference type="ARBA" id="ARBA00022801"/>
    </source>
</evidence>
<evidence type="ECO:0000256" key="1">
    <source>
        <dbReference type="ARBA" id="ARBA00001946"/>
    </source>
</evidence>
<dbReference type="PANTHER" id="PTHR37311">
    <property type="entry name" value="2-PHOSPHOSULFOLACTATE PHOSPHATASE-RELATED"/>
    <property type="match status" value="1"/>
</dbReference>
<evidence type="ECO:0000313" key="9">
    <source>
        <dbReference type="EMBL" id="KIS21836.1"/>
    </source>
</evidence>
<dbReference type="HAMAP" id="MF_00490">
    <property type="entry name" value="ComB"/>
    <property type="match status" value="1"/>
</dbReference>
<dbReference type="Pfam" id="PF04029">
    <property type="entry name" value="2-ph_phosp"/>
    <property type="match status" value="1"/>
</dbReference>
<dbReference type="FunFam" id="3.90.1560.10:FF:000001">
    <property type="entry name" value="Probable 2-phosphosulfolactate phosphatase"/>
    <property type="match status" value="1"/>
</dbReference>
<evidence type="ECO:0000256" key="8">
    <source>
        <dbReference type="HAMAP-Rule" id="MF_00490"/>
    </source>
</evidence>
<organism evidence="9 10">
    <name type="scientific">Clostridium botulinum B2 450</name>
    <dbReference type="NCBI Taxonomy" id="1379739"/>
    <lineage>
        <taxon>Bacteria</taxon>
        <taxon>Bacillati</taxon>
        <taxon>Bacillota</taxon>
        <taxon>Clostridia</taxon>
        <taxon>Eubacteriales</taxon>
        <taxon>Clostridiaceae</taxon>
        <taxon>Clostridium</taxon>
    </lineage>
</organism>
<dbReference type="AlphaFoldDB" id="A0A0D1BSS6"/>
<dbReference type="GO" id="GO:0050532">
    <property type="term" value="F:2-phosphosulfolactate phosphatase activity"/>
    <property type="evidence" value="ECO:0007669"/>
    <property type="project" value="UniProtKB-UniRule"/>
</dbReference>
<dbReference type="NCBIfam" id="NF002052">
    <property type="entry name" value="PRK00886.1-1"/>
    <property type="match status" value="1"/>
</dbReference>
<dbReference type="HOGENOM" id="CLU_070028_0_0_9"/>
<accession>A0A0D1BSS6</accession>
<dbReference type="PANTHER" id="PTHR37311:SF1">
    <property type="entry name" value="2-PHOSPHOSULFOLACTATE PHOSPHATASE-RELATED"/>
    <property type="match status" value="1"/>
</dbReference>
<comment type="catalytic activity">
    <reaction evidence="7 8">
        <text>(2R)-O-phospho-3-sulfolactate + H2O = (2R)-3-sulfolactate + phosphate</text>
        <dbReference type="Rhea" id="RHEA:23416"/>
        <dbReference type="ChEBI" id="CHEBI:15377"/>
        <dbReference type="ChEBI" id="CHEBI:15597"/>
        <dbReference type="ChEBI" id="CHEBI:43474"/>
        <dbReference type="ChEBI" id="CHEBI:58738"/>
        <dbReference type="EC" id="3.1.3.71"/>
    </reaction>
</comment>
<dbReference type="PATRIC" id="fig|1379739.3.peg.4093"/>
<dbReference type="InterPro" id="IPR005238">
    <property type="entry name" value="ComB-like"/>
</dbReference>
<dbReference type="GO" id="GO:0000287">
    <property type="term" value="F:magnesium ion binding"/>
    <property type="evidence" value="ECO:0007669"/>
    <property type="project" value="UniProtKB-UniRule"/>
</dbReference>
<comment type="caution">
    <text evidence="9">The sequence shown here is derived from an EMBL/GenBank/DDBJ whole genome shotgun (WGS) entry which is preliminary data.</text>
</comment>
<protein>
    <recommendedName>
        <fullName evidence="4 8">Probable 2-phosphosulfolactate phosphatase</fullName>
        <ecNumber evidence="3 8">3.1.3.71</ecNumber>
    </recommendedName>
</protein>
<dbReference type="EC" id="3.1.3.71" evidence="3 8"/>
<comment type="similarity">
    <text evidence="2 8">Belongs to the ComB family.</text>
</comment>
<evidence type="ECO:0000256" key="6">
    <source>
        <dbReference type="ARBA" id="ARBA00022842"/>
    </source>
</evidence>
<sequence length="239" mass="26744">MNIDIVISADHIDEKRLINKTIVVIDILRATSVITTAINNGCKKVIPVLTIEEAKDIAQNSKDNIILGGERNALKIDGFNFSNSPLEYTKKYVEGKTVVLSTTNGTRAINNSFNAKTILISALINSKATAKGIDKLNEDLVIINSGTNGQFSIDDFICSGYLIDCLYNIRKDLELSDIAKTAYYIYTNNKDIESFVQKATHYNRLKSLNLEKDLEYCFQKDIIDVVPEYKDGYIIKSNI</sequence>
<dbReference type="InterPro" id="IPR036702">
    <property type="entry name" value="ComB-like_sf"/>
</dbReference>
<proteinExistence type="inferred from homology"/>
<evidence type="ECO:0000256" key="7">
    <source>
        <dbReference type="ARBA" id="ARBA00033711"/>
    </source>
</evidence>
<name>A0A0D1BSS6_CLOBO</name>
<dbReference type="RefSeq" id="WP_003488197.1">
    <property type="nucleotide sequence ID" value="NZ_JXSU01000009.1"/>
</dbReference>
<dbReference type="EMBL" id="JXSU01000009">
    <property type="protein sequence ID" value="KIS21836.1"/>
    <property type="molecule type" value="Genomic_DNA"/>
</dbReference>
<evidence type="ECO:0000256" key="2">
    <source>
        <dbReference type="ARBA" id="ARBA00009997"/>
    </source>
</evidence>
<dbReference type="SUPFAM" id="SSF142823">
    <property type="entry name" value="ComB-like"/>
    <property type="match status" value="1"/>
</dbReference>
<dbReference type="Gene3D" id="3.90.1560.10">
    <property type="entry name" value="ComB-like"/>
    <property type="match status" value="1"/>
</dbReference>
<evidence type="ECO:0000313" key="10">
    <source>
        <dbReference type="Proteomes" id="UP000032250"/>
    </source>
</evidence>
<reference evidence="9 10" key="1">
    <citation type="submission" date="2014-06" db="EMBL/GenBank/DDBJ databases">
        <title>Genome characterization of distinct group I Clostridium botulinum lineages.</title>
        <authorList>
            <person name="Giordani F."/>
            <person name="Anselmo A."/>
            <person name="Fillo S."/>
            <person name="Palozzi A.M."/>
            <person name="Fortunato A."/>
            <person name="Gentile B."/>
            <person name="Ciammaruconi A."/>
            <person name="Anniballi F."/>
            <person name="De Medici D."/>
            <person name="Lista F."/>
        </authorList>
    </citation>
    <scope>NUCLEOTIDE SEQUENCE [LARGE SCALE GENOMIC DNA]</scope>
    <source>
        <strain evidence="9 10">B2 450</strain>
    </source>
</reference>
<dbReference type="NCBIfam" id="NF002055">
    <property type="entry name" value="PRK00886.1-4"/>
    <property type="match status" value="1"/>
</dbReference>
<dbReference type="Proteomes" id="UP000032250">
    <property type="component" value="Unassembled WGS sequence"/>
</dbReference>
<evidence type="ECO:0000256" key="4">
    <source>
        <dbReference type="ARBA" id="ARBA00021948"/>
    </source>
</evidence>
<gene>
    <name evidence="8" type="primary">comB</name>
    <name evidence="9" type="ORF">N495_18635</name>
</gene>
<evidence type="ECO:0000256" key="3">
    <source>
        <dbReference type="ARBA" id="ARBA00012953"/>
    </source>
</evidence>
<keyword evidence="5 8" id="KW-0378">Hydrolase</keyword>
<dbReference type="GO" id="GO:0050545">
    <property type="term" value="F:sulfopyruvate decarboxylase activity"/>
    <property type="evidence" value="ECO:0007669"/>
    <property type="project" value="TreeGrafter"/>
</dbReference>
<comment type="cofactor">
    <cofactor evidence="1 8">
        <name>Mg(2+)</name>
        <dbReference type="ChEBI" id="CHEBI:18420"/>
    </cofactor>
</comment>